<dbReference type="Gene3D" id="2.40.128.20">
    <property type="match status" value="1"/>
</dbReference>
<dbReference type="AlphaFoldDB" id="A0A016WTS6"/>
<dbReference type="InterPro" id="IPR014878">
    <property type="entry name" value="THAP4-like_heme-bd"/>
</dbReference>
<dbReference type="PANTHER" id="PTHR15854:SF2">
    <property type="entry name" value="MARVEL DOMAIN-CONTAINING PROTEIN-RELATED"/>
    <property type="match status" value="1"/>
</dbReference>
<dbReference type="InterPro" id="IPR003582">
    <property type="entry name" value="ShKT_dom"/>
</dbReference>
<dbReference type="PANTHER" id="PTHR15854">
    <property type="entry name" value="THAP4 PROTEIN"/>
    <property type="match status" value="1"/>
</dbReference>
<feature type="domain" description="ShKT" evidence="2">
    <location>
        <begin position="44"/>
        <end position="79"/>
    </location>
</feature>
<sequence length="268" mass="30526">MSAAPVNATDLGIAPVNDHLKMQLFLFLPVLLSLTTTAVKLNKCRNTDMNCAVWIASNRSTCDEPGLVMEHCPRMCQACGERIDPAYDVRRLPKELKSVAWMVGRWRSEFGGKAFFPTIPKFTYGEQIDISISDITRRGKPSLNYTAFAWDISVPETELVEIHSENGYISVNHDEKAEVDIISLTTAMSNGFMTVEEAEAGPNQLRFKLIRIGRISFSHDSAVRLMFREWTLLDEQHFESRLLMTTTVTRRLMEHTTVIYKKIYPPEF</sequence>
<comment type="caution">
    <text evidence="1">Lacks conserved residue(s) required for the propagation of feature annotation.</text>
</comment>
<dbReference type="Pfam" id="PF08768">
    <property type="entry name" value="THAP4_heme-bd"/>
    <property type="match status" value="1"/>
</dbReference>
<gene>
    <name evidence="3" type="primary">Acey_s0506.g2682</name>
    <name evidence="3" type="synonym">Acey-C28H8.5</name>
    <name evidence="3" type="ORF">Y032_0506g2682</name>
</gene>
<dbReference type="InterPro" id="IPR045165">
    <property type="entry name" value="Nitrobindin"/>
</dbReference>
<dbReference type="SUPFAM" id="SSF50814">
    <property type="entry name" value="Lipocalins"/>
    <property type="match status" value="1"/>
</dbReference>
<dbReference type="CDD" id="cd07828">
    <property type="entry name" value="lipocalin_heme-bd-THAP4-like"/>
    <property type="match status" value="1"/>
</dbReference>
<organism evidence="3 4">
    <name type="scientific">Ancylostoma ceylanicum</name>
    <dbReference type="NCBI Taxonomy" id="53326"/>
    <lineage>
        <taxon>Eukaryota</taxon>
        <taxon>Metazoa</taxon>
        <taxon>Ecdysozoa</taxon>
        <taxon>Nematoda</taxon>
        <taxon>Chromadorea</taxon>
        <taxon>Rhabditida</taxon>
        <taxon>Rhabditina</taxon>
        <taxon>Rhabditomorpha</taxon>
        <taxon>Strongyloidea</taxon>
        <taxon>Ancylostomatidae</taxon>
        <taxon>Ancylostomatinae</taxon>
        <taxon>Ancylostoma</taxon>
    </lineage>
</organism>
<accession>A0A016WTS6</accession>
<dbReference type="OrthoDB" id="58529at2759"/>
<protein>
    <recommendedName>
        <fullName evidence="2">ShKT domain-containing protein</fullName>
    </recommendedName>
</protein>
<dbReference type="PROSITE" id="PS51670">
    <property type="entry name" value="SHKT"/>
    <property type="match status" value="1"/>
</dbReference>
<evidence type="ECO:0000259" key="2">
    <source>
        <dbReference type="PROSITE" id="PS51670"/>
    </source>
</evidence>
<dbReference type="EMBL" id="JARK01000106">
    <property type="protein sequence ID" value="EYC43030.1"/>
    <property type="molecule type" value="Genomic_DNA"/>
</dbReference>
<evidence type="ECO:0000313" key="4">
    <source>
        <dbReference type="Proteomes" id="UP000024635"/>
    </source>
</evidence>
<proteinExistence type="predicted"/>
<name>A0A016WTS6_9BILA</name>
<evidence type="ECO:0000313" key="3">
    <source>
        <dbReference type="EMBL" id="EYC43030.1"/>
    </source>
</evidence>
<keyword evidence="4" id="KW-1185">Reference proteome</keyword>
<dbReference type="InterPro" id="IPR012674">
    <property type="entry name" value="Calycin"/>
</dbReference>
<comment type="caution">
    <text evidence="3">The sequence shown here is derived from an EMBL/GenBank/DDBJ whole genome shotgun (WGS) entry which is preliminary data.</text>
</comment>
<evidence type="ECO:0000256" key="1">
    <source>
        <dbReference type="PROSITE-ProRule" id="PRU01005"/>
    </source>
</evidence>
<dbReference type="Proteomes" id="UP000024635">
    <property type="component" value="Unassembled WGS sequence"/>
</dbReference>
<reference evidence="4" key="1">
    <citation type="journal article" date="2015" name="Nat. Genet.">
        <title>The genome and transcriptome of the zoonotic hookworm Ancylostoma ceylanicum identify infection-specific gene families.</title>
        <authorList>
            <person name="Schwarz E.M."/>
            <person name="Hu Y."/>
            <person name="Antoshechkin I."/>
            <person name="Miller M.M."/>
            <person name="Sternberg P.W."/>
            <person name="Aroian R.V."/>
        </authorList>
    </citation>
    <scope>NUCLEOTIDE SEQUENCE</scope>
    <source>
        <strain evidence="4">HY135</strain>
    </source>
</reference>